<accession>A0A099CV22</accession>
<dbReference type="Pfam" id="PF16137">
    <property type="entry name" value="DUF4845"/>
    <property type="match status" value="1"/>
</dbReference>
<keyword evidence="1" id="KW-0812">Transmembrane</keyword>
<dbReference type="HOGENOM" id="CLU_149778_1_2_6"/>
<evidence type="ECO:0000313" key="2">
    <source>
        <dbReference type="EMBL" id="KGI77462.1"/>
    </source>
</evidence>
<evidence type="ECO:0008006" key="6">
    <source>
        <dbReference type="Google" id="ProtNLM"/>
    </source>
</evidence>
<proteinExistence type="predicted"/>
<sequence>MKSRQKGITLFGFIFIILIVGFFAYMAMKLWPPYYHYMGVQKAMQEISQEDLTGKSRDQIRRDFMFKLSFQYADDQFGPDTVRFEQSNGATTMHVAYDKRVHFLYNIDFLLHFDKTVPLTGSVE</sequence>
<dbReference type="AlphaFoldDB" id="A0A099CV22"/>
<evidence type="ECO:0000313" key="5">
    <source>
        <dbReference type="Proteomes" id="UP000560000"/>
    </source>
</evidence>
<keyword evidence="4" id="KW-1185">Reference proteome</keyword>
<evidence type="ECO:0000313" key="3">
    <source>
        <dbReference type="EMBL" id="MBB6183092.1"/>
    </source>
</evidence>
<feature type="transmembrane region" description="Helical" evidence="1">
    <location>
        <begin position="7"/>
        <end position="28"/>
    </location>
</feature>
<dbReference type="InterPro" id="IPR032314">
    <property type="entry name" value="DUF4845"/>
</dbReference>
<organism evidence="2 4">
    <name type="scientific">Oleiagrimonas soli</name>
    <dbReference type="NCBI Taxonomy" id="1543381"/>
    <lineage>
        <taxon>Bacteria</taxon>
        <taxon>Pseudomonadati</taxon>
        <taxon>Pseudomonadota</taxon>
        <taxon>Gammaproteobacteria</taxon>
        <taxon>Lysobacterales</taxon>
        <taxon>Rhodanobacteraceae</taxon>
        <taxon>Oleiagrimonas</taxon>
    </lineage>
</organism>
<dbReference type="Proteomes" id="UP000029708">
    <property type="component" value="Unassembled WGS sequence"/>
</dbReference>
<keyword evidence="1" id="KW-1133">Transmembrane helix</keyword>
<dbReference type="Proteomes" id="UP000560000">
    <property type="component" value="Unassembled WGS sequence"/>
</dbReference>
<comment type="caution">
    <text evidence="2">The sequence shown here is derived from an EMBL/GenBank/DDBJ whole genome shotgun (WGS) entry which is preliminary data.</text>
</comment>
<reference evidence="3 5" key="2">
    <citation type="submission" date="2020-08" db="EMBL/GenBank/DDBJ databases">
        <title>Genomic Encyclopedia of Type Strains, Phase IV (KMG-IV): sequencing the most valuable type-strain genomes for metagenomic binning, comparative biology and taxonomic classification.</title>
        <authorList>
            <person name="Goeker M."/>
        </authorList>
    </citation>
    <scope>NUCLEOTIDE SEQUENCE [LARGE SCALE GENOMIC DNA]</scope>
    <source>
        <strain evidence="3 5">DSM 107085</strain>
    </source>
</reference>
<reference evidence="2 4" key="1">
    <citation type="submission" date="2014-09" db="EMBL/GenBank/DDBJ databases">
        <title>Xanthomonadaceae 3.5X direct submission.</title>
        <authorList>
            <person name="Fang T."/>
            <person name="Wang H."/>
        </authorList>
    </citation>
    <scope>NUCLEOTIDE SEQUENCE [LARGE SCALE GENOMIC DNA]</scope>
    <source>
        <strain evidence="2 4">3.5X</strain>
    </source>
</reference>
<dbReference type="STRING" id="1543381.LF63_0108885"/>
<dbReference type="OrthoDB" id="5734946at2"/>
<dbReference type="EMBL" id="JROI01000011">
    <property type="protein sequence ID" value="KGI77462.1"/>
    <property type="molecule type" value="Genomic_DNA"/>
</dbReference>
<keyword evidence="1" id="KW-0472">Membrane</keyword>
<name>A0A099CV22_9GAMM</name>
<protein>
    <recommendedName>
        <fullName evidence="6">DUF4845 domain-containing protein</fullName>
    </recommendedName>
</protein>
<evidence type="ECO:0000313" key="4">
    <source>
        <dbReference type="Proteomes" id="UP000029708"/>
    </source>
</evidence>
<evidence type="ECO:0000256" key="1">
    <source>
        <dbReference type="SAM" id="Phobius"/>
    </source>
</evidence>
<dbReference type="EMBL" id="JACHET010000001">
    <property type="protein sequence ID" value="MBB6183092.1"/>
    <property type="molecule type" value="Genomic_DNA"/>
</dbReference>
<dbReference type="RefSeq" id="WP_043101110.1">
    <property type="nucleotide sequence ID" value="NZ_JACHET010000001.1"/>
</dbReference>
<gene>
    <name evidence="3" type="ORF">HNQ86_000437</name>
    <name evidence="2" type="ORF">LF63_0108885</name>
</gene>